<evidence type="ECO:0000313" key="1">
    <source>
        <dbReference type="EMBL" id="MBD2296823.1"/>
    </source>
</evidence>
<keyword evidence="2" id="KW-1185">Reference proteome</keyword>
<sequence>MATIHFIDGEKGGVGKSLFARVMVQYCLDKQLPYVLVEADPSNPDVGVFYPENTQTAVFSESERKVYAADAIFNLALTNPVIVNLPAHVTKAVNDWIERNQILEMGTQHKVDICKWFVGNGGYDSIQLLIQSLNHFEGKIKHVFVRNFGLCDDWKHVDEREDLQELIQAQKVPVINFPKFSYRERDLLAATRINFSQAFLTAELGILGQQRLHSFLKKAYEEIGKAQVWNVGQPAVNNFLVEKG</sequence>
<organism evidence="1 2">
    <name type="scientific">Anabaena sphaerica FACHB-251</name>
    <dbReference type="NCBI Taxonomy" id="2692883"/>
    <lineage>
        <taxon>Bacteria</taxon>
        <taxon>Bacillati</taxon>
        <taxon>Cyanobacteriota</taxon>
        <taxon>Cyanophyceae</taxon>
        <taxon>Nostocales</taxon>
        <taxon>Nostocaceae</taxon>
        <taxon>Anabaena</taxon>
    </lineage>
</organism>
<dbReference type="Proteomes" id="UP000662185">
    <property type="component" value="Unassembled WGS sequence"/>
</dbReference>
<dbReference type="EMBL" id="JACJQU010000032">
    <property type="protein sequence ID" value="MBD2296823.1"/>
    <property type="molecule type" value="Genomic_DNA"/>
</dbReference>
<comment type="caution">
    <text evidence="1">The sequence shown here is derived from an EMBL/GenBank/DDBJ whole genome shotgun (WGS) entry which is preliminary data.</text>
</comment>
<proteinExistence type="predicted"/>
<name>A0A926WLF5_9NOST</name>
<accession>A0A926WLF5</accession>
<gene>
    <name evidence="1" type="ORF">H6G06_25935</name>
</gene>
<evidence type="ECO:0000313" key="2">
    <source>
        <dbReference type="Proteomes" id="UP000662185"/>
    </source>
</evidence>
<protein>
    <submittedName>
        <fullName evidence="1">Mobilization protein</fullName>
    </submittedName>
</protein>
<dbReference type="RefSeq" id="WP_190564942.1">
    <property type="nucleotide sequence ID" value="NZ_JACJQU010000032.1"/>
</dbReference>
<dbReference type="AlphaFoldDB" id="A0A926WLF5"/>
<reference evidence="2" key="1">
    <citation type="journal article" date="2020" name="ISME J.">
        <title>Comparative genomics reveals insights into cyanobacterial evolution and habitat adaptation.</title>
        <authorList>
            <person name="Chen M.Y."/>
            <person name="Teng W.K."/>
            <person name="Zhao L."/>
            <person name="Hu C.X."/>
            <person name="Zhou Y.K."/>
            <person name="Han B.P."/>
            <person name="Song L.R."/>
            <person name="Shu W.S."/>
        </authorList>
    </citation>
    <scope>NUCLEOTIDE SEQUENCE [LARGE SCALE GENOMIC DNA]</scope>
    <source>
        <strain evidence="2">FACHB-251</strain>
    </source>
</reference>